<dbReference type="Proteomes" id="UP000023152">
    <property type="component" value="Unassembled WGS sequence"/>
</dbReference>
<comment type="similarity">
    <text evidence="4">Belongs to the TRAFAC class myosin-kinesin ATPase superfamily. Kinesin family.</text>
</comment>
<accession>X6P0R9</accession>
<organism evidence="7 8">
    <name type="scientific">Reticulomyxa filosa</name>
    <dbReference type="NCBI Taxonomy" id="46433"/>
    <lineage>
        <taxon>Eukaryota</taxon>
        <taxon>Sar</taxon>
        <taxon>Rhizaria</taxon>
        <taxon>Retaria</taxon>
        <taxon>Foraminifera</taxon>
        <taxon>Monothalamids</taxon>
        <taxon>Reticulomyxidae</taxon>
        <taxon>Reticulomyxa</taxon>
    </lineage>
</organism>
<evidence type="ECO:0000256" key="1">
    <source>
        <dbReference type="ARBA" id="ARBA00022701"/>
    </source>
</evidence>
<evidence type="ECO:0000256" key="5">
    <source>
        <dbReference type="SAM" id="MobiDB-lite"/>
    </source>
</evidence>
<dbReference type="InterPro" id="IPR001752">
    <property type="entry name" value="Kinesin_motor_dom"/>
</dbReference>
<dbReference type="InterPro" id="IPR027417">
    <property type="entry name" value="P-loop_NTPase"/>
</dbReference>
<feature type="region of interest" description="Disordered" evidence="5">
    <location>
        <begin position="1"/>
        <end position="29"/>
    </location>
</feature>
<evidence type="ECO:0000256" key="3">
    <source>
        <dbReference type="ARBA" id="ARBA00023175"/>
    </source>
</evidence>
<reference evidence="7 8" key="1">
    <citation type="journal article" date="2013" name="Curr. Biol.">
        <title>The Genome of the Foraminiferan Reticulomyxa filosa.</title>
        <authorList>
            <person name="Glockner G."/>
            <person name="Hulsmann N."/>
            <person name="Schleicher M."/>
            <person name="Noegel A.A."/>
            <person name="Eichinger L."/>
            <person name="Gallinger C."/>
            <person name="Pawlowski J."/>
            <person name="Sierra R."/>
            <person name="Euteneuer U."/>
            <person name="Pillet L."/>
            <person name="Moustafa A."/>
            <person name="Platzer M."/>
            <person name="Groth M."/>
            <person name="Szafranski K."/>
            <person name="Schliwa M."/>
        </authorList>
    </citation>
    <scope>NUCLEOTIDE SEQUENCE [LARGE SCALE GENOMIC DNA]</scope>
</reference>
<keyword evidence="3" id="KW-0505">Motor protein</keyword>
<dbReference type="SUPFAM" id="SSF52540">
    <property type="entry name" value="P-loop containing nucleoside triphosphate hydrolases"/>
    <property type="match status" value="1"/>
</dbReference>
<dbReference type="GO" id="GO:0007018">
    <property type="term" value="P:microtubule-based movement"/>
    <property type="evidence" value="ECO:0007669"/>
    <property type="project" value="InterPro"/>
</dbReference>
<sequence length="151" mass="18148">MDDDEENGSEGTTDEENNEDKPHDPYNINWREMENIRVVCRFRPINSREKREEKTGDLRDTAPQIESYRRVKLSRADKASEPPHEFALDHIFSSDTTQQQVFLICGKPMVEACIEGYNVNYYYYFFLLKKENPIWSEHFFFFFERKKQTDK</sequence>
<evidence type="ECO:0000256" key="4">
    <source>
        <dbReference type="PROSITE-ProRule" id="PRU00283"/>
    </source>
</evidence>
<name>X6P0R9_RETFI</name>
<gene>
    <name evidence="7" type="ORF">RFI_05444</name>
</gene>
<dbReference type="InterPro" id="IPR027640">
    <property type="entry name" value="Kinesin-like_fam"/>
</dbReference>
<dbReference type="InterPro" id="IPR036961">
    <property type="entry name" value="Kinesin_motor_dom_sf"/>
</dbReference>
<feature type="domain" description="Kinesin motor" evidence="6">
    <location>
        <begin position="35"/>
        <end position="119"/>
    </location>
</feature>
<keyword evidence="1" id="KW-0493">Microtubule</keyword>
<comment type="caution">
    <text evidence="4">Lacks conserved residue(s) required for the propagation of feature annotation.</text>
</comment>
<dbReference type="GO" id="GO:0008017">
    <property type="term" value="F:microtubule binding"/>
    <property type="evidence" value="ECO:0007669"/>
    <property type="project" value="InterPro"/>
</dbReference>
<evidence type="ECO:0000256" key="2">
    <source>
        <dbReference type="ARBA" id="ARBA00023054"/>
    </source>
</evidence>
<dbReference type="EMBL" id="ASPP01004772">
    <property type="protein sequence ID" value="ETO31674.1"/>
    <property type="molecule type" value="Genomic_DNA"/>
</dbReference>
<dbReference type="OrthoDB" id="3176171at2759"/>
<dbReference type="PANTHER" id="PTHR47968">
    <property type="entry name" value="CENTROMERE PROTEIN E"/>
    <property type="match status" value="1"/>
</dbReference>
<evidence type="ECO:0000313" key="8">
    <source>
        <dbReference type="Proteomes" id="UP000023152"/>
    </source>
</evidence>
<keyword evidence="8" id="KW-1185">Reference proteome</keyword>
<feature type="compositionally biased region" description="Acidic residues" evidence="5">
    <location>
        <begin position="1"/>
        <end position="18"/>
    </location>
</feature>
<dbReference type="GO" id="GO:0005874">
    <property type="term" value="C:microtubule"/>
    <property type="evidence" value="ECO:0007669"/>
    <property type="project" value="UniProtKB-KW"/>
</dbReference>
<dbReference type="GO" id="GO:0003777">
    <property type="term" value="F:microtubule motor activity"/>
    <property type="evidence" value="ECO:0007669"/>
    <property type="project" value="InterPro"/>
</dbReference>
<proteinExistence type="inferred from homology"/>
<keyword evidence="2" id="KW-0175">Coiled coil</keyword>
<protein>
    <submittedName>
        <fullName evidence="7">Kinesin-ii motor protein</fullName>
    </submittedName>
</protein>
<dbReference type="AlphaFoldDB" id="X6P0R9"/>
<dbReference type="GO" id="GO:0005524">
    <property type="term" value="F:ATP binding"/>
    <property type="evidence" value="ECO:0007669"/>
    <property type="project" value="InterPro"/>
</dbReference>
<dbReference type="Pfam" id="PF00225">
    <property type="entry name" value="Kinesin"/>
    <property type="match status" value="1"/>
</dbReference>
<comment type="caution">
    <text evidence="7">The sequence shown here is derived from an EMBL/GenBank/DDBJ whole genome shotgun (WGS) entry which is preliminary data.</text>
</comment>
<dbReference type="PANTHER" id="PTHR47968:SF36">
    <property type="entry name" value="KINESIN HEAVY CHAIN ISOFORM X1"/>
    <property type="match status" value="1"/>
</dbReference>
<dbReference type="Gene3D" id="3.40.850.10">
    <property type="entry name" value="Kinesin motor domain"/>
    <property type="match status" value="1"/>
</dbReference>
<dbReference type="PROSITE" id="PS50067">
    <property type="entry name" value="KINESIN_MOTOR_2"/>
    <property type="match status" value="1"/>
</dbReference>
<evidence type="ECO:0000313" key="7">
    <source>
        <dbReference type="EMBL" id="ETO31674.1"/>
    </source>
</evidence>
<evidence type="ECO:0000259" key="6">
    <source>
        <dbReference type="PROSITE" id="PS50067"/>
    </source>
</evidence>